<evidence type="ECO:0000256" key="2">
    <source>
        <dbReference type="ARBA" id="ARBA00022723"/>
    </source>
</evidence>
<dbReference type="Proteomes" id="UP000186922">
    <property type="component" value="Unassembled WGS sequence"/>
</dbReference>
<evidence type="ECO:0000256" key="5">
    <source>
        <dbReference type="SAM" id="MobiDB-lite"/>
    </source>
</evidence>
<dbReference type="GO" id="GO:0005509">
    <property type="term" value="F:calcium ion binding"/>
    <property type="evidence" value="ECO:0007669"/>
    <property type="project" value="InterPro"/>
</dbReference>
<dbReference type="SUPFAM" id="SSF47473">
    <property type="entry name" value="EF-hand"/>
    <property type="match status" value="1"/>
</dbReference>
<dbReference type="PROSITE" id="PS50222">
    <property type="entry name" value="EF_HAND_2"/>
    <property type="match status" value="3"/>
</dbReference>
<feature type="compositionally biased region" description="Basic residues" evidence="5">
    <location>
        <begin position="12"/>
        <end position="26"/>
    </location>
</feature>
<gene>
    <name evidence="7" type="primary">RvY_15665</name>
    <name evidence="7" type="synonym">RvY_15665.2</name>
    <name evidence="7" type="ORF">RvY_15665-2</name>
</gene>
<keyword evidence="2" id="KW-0479">Metal-binding</keyword>
<keyword evidence="8" id="KW-1185">Reference proteome</keyword>
<evidence type="ECO:0000313" key="8">
    <source>
        <dbReference type="Proteomes" id="UP000186922"/>
    </source>
</evidence>
<dbReference type="Pfam" id="PF13499">
    <property type="entry name" value="EF-hand_7"/>
    <property type="match status" value="1"/>
</dbReference>
<evidence type="ECO:0000259" key="6">
    <source>
        <dbReference type="PROSITE" id="PS50222"/>
    </source>
</evidence>
<dbReference type="AlphaFoldDB" id="A0A1D1VX98"/>
<name>A0A1D1VX98_RAMVA</name>
<feature type="domain" description="EF-hand" evidence="6">
    <location>
        <begin position="168"/>
        <end position="203"/>
    </location>
</feature>
<dbReference type="CDD" id="cd00051">
    <property type="entry name" value="EFh"/>
    <property type="match status" value="2"/>
</dbReference>
<dbReference type="InterPro" id="IPR018247">
    <property type="entry name" value="EF_Hand_1_Ca_BS"/>
</dbReference>
<comment type="similarity">
    <text evidence="1">Belongs to the recoverin family.</text>
</comment>
<evidence type="ECO:0000313" key="7">
    <source>
        <dbReference type="EMBL" id="GAV05556.1"/>
    </source>
</evidence>
<proteinExistence type="inferred from homology"/>
<dbReference type="InterPro" id="IPR028846">
    <property type="entry name" value="Recoverin"/>
</dbReference>
<dbReference type="STRING" id="947166.A0A1D1VX98"/>
<dbReference type="Pfam" id="PF13833">
    <property type="entry name" value="EF-hand_8"/>
    <property type="match status" value="1"/>
</dbReference>
<dbReference type="InterPro" id="IPR011992">
    <property type="entry name" value="EF-hand-dom_pair"/>
</dbReference>
<feature type="domain" description="EF-hand" evidence="6">
    <location>
        <begin position="216"/>
        <end position="251"/>
    </location>
</feature>
<feature type="domain" description="EF-hand" evidence="6">
    <location>
        <begin position="132"/>
        <end position="167"/>
    </location>
</feature>
<evidence type="ECO:0000256" key="1">
    <source>
        <dbReference type="ARBA" id="ARBA00006049"/>
    </source>
</evidence>
<dbReference type="PANTHER" id="PTHR23055:SF167">
    <property type="entry name" value="EF-HAND DOMAIN-CONTAINING PROTEIN"/>
    <property type="match status" value="1"/>
</dbReference>
<sequence>MYSGINASSSRRSLRRTPHHKKHSHAHHVDSRSSLVGLSNKERLLNFCRIFCHCVRRVIFGSSDGYDAEYDDFDVQVVHYKPSNLDELCHLTQYSREEIKLIYRGFKQECPSGVVDEETFKELYGQFYPLGDAGPFAGYIFATFDRDEDGHVTFDQFIQGMSTISRGTLQEKARWVFNLYDINGSGKVTKGNLRDVVSAVYQLLGAHAKPSSDEFATKEHVDRMFNKFDLNRNGEITFAEFMQVCETDPRIQRSMALFDTIL</sequence>
<protein>
    <recommendedName>
        <fullName evidence="6">EF-hand domain-containing protein</fullName>
    </recommendedName>
</protein>
<dbReference type="PANTHER" id="PTHR23055">
    <property type="entry name" value="CALCIUM BINDING PROTEINS"/>
    <property type="match status" value="1"/>
</dbReference>
<keyword evidence="3" id="KW-0677">Repeat</keyword>
<keyword evidence="4" id="KW-0106">Calcium</keyword>
<dbReference type="InterPro" id="IPR002048">
    <property type="entry name" value="EF_hand_dom"/>
</dbReference>
<dbReference type="PROSITE" id="PS00018">
    <property type="entry name" value="EF_HAND_1"/>
    <property type="match status" value="1"/>
</dbReference>
<dbReference type="EMBL" id="BDGG01000012">
    <property type="protein sequence ID" value="GAV05556.1"/>
    <property type="molecule type" value="Genomic_DNA"/>
</dbReference>
<evidence type="ECO:0000256" key="3">
    <source>
        <dbReference type="ARBA" id="ARBA00022737"/>
    </source>
</evidence>
<evidence type="ECO:0000256" key="4">
    <source>
        <dbReference type="ARBA" id="ARBA00022837"/>
    </source>
</evidence>
<dbReference type="PRINTS" id="PR00450">
    <property type="entry name" value="RECOVERIN"/>
</dbReference>
<accession>A0A1D1VX98</accession>
<reference evidence="7 8" key="1">
    <citation type="journal article" date="2016" name="Nat. Commun.">
        <title>Extremotolerant tardigrade genome and improved radiotolerance of human cultured cells by tardigrade-unique protein.</title>
        <authorList>
            <person name="Hashimoto T."/>
            <person name="Horikawa D.D."/>
            <person name="Saito Y."/>
            <person name="Kuwahara H."/>
            <person name="Kozuka-Hata H."/>
            <person name="Shin-I T."/>
            <person name="Minakuchi Y."/>
            <person name="Ohishi K."/>
            <person name="Motoyama A."/>
            <person name="Aizu T."/>
            <person name="Enomoto A."/>
            <person name="Kondo K."/>
            <person name="Tanaka S."/>
            <person name="Hara Y."/>
            <person name="Koshikawa S."/>
            <person name="Sagara H."/>
            <person name="Miura T."/>
            <person name="Yokobori S."/>
            <person name="Miyagawa K."/>
            <person name="Suzuki Y."/>
            <person name="Kubo T."/>
            <person name="Oyama M."/>
            <person name="Kohara Y."/>
            <person name="Fujiyama A."/>
            <person name="Arakawa K."/>
            <person name="Katayama T."/>
            <person name="Toyoda A."/>
            <person name="Kunieda T."/>
        </authorList>
    </citation>
    <scope>NUCLEOTIDE SEQUENCE [LARGE SCALE GENOMIC DNA]</scope>
    <source>
        <strain evidence="7 8">YOKOZUNA-1</strain>
    </source>
</reference>
<dbReference type="FunFam" id="1.10.238.10:FF:000009">
    <property type="entry name" value="Visinin-like protein 1"/>
    <property type="match status" value="1"/>
</dbReference>
<feature type="compositionally biased region" description="Polar residues" evidence="5">
    <location>
        <begin position="1"/>
        <end position="11"/>
    </location>
</feature>
<feature type="region of interest" description="Disordered" evidence="5">
    <location>
        <begin position="1"/>
        <end position="29"/>
    </location>
</feature>
<dbReference type="SMART" id="SM00054">
    <property type="entry name" value="EFh"/>
    <property type="match status" value="3"/>
</dbReference>
<dbReference type="OrthoDB" id="191686at2759"/>
<dbReference type="Gene3D" id="1.10.238.10">
    <property type="entry name" value="EF-hand"/>
    <property type="match status" value="1"/>
</dbReference>
<comment type="caution">
    <text evidence="7">The sequence shown here is derived from an EMBL/GenBank/DDBJ whole genome shotgun (WGS) entry which is preliminary data.</text>
</comment>
<organism evidence="7 8">
    <name type="scientific">Ramazzottius varieornatus</name>
    <name type="common">Water bear</name>
    <name type="synonym">Tardigrade</name>
    <dbReference type="NCBI Taxonomy" id="947166"/>
    <lineage>
        <taxon>Eukaryota</taxon>
        <taxon>Metazoa</taxon>
        <taxon>Ecdysozoa</taxon>
        <taxon>Tardigrada</taxon>
        <taxon>Eutardigrada</taxon>
        <taxon>Parachela</taxon>
        <taxon>Hypsibioidea</taxon>
        <taxon>Ramazzottiidae</taxon>
        <taxon>Ramazzottius</taxon>
    </lineage>
</organism>